<evidence type="ECO:0008006" key="4">
    <source>
        <dbReference type="Google" id="ProtNLM"/>
    </source>
</evidence>
<keyword evidence="1" id="KW-0812">Transmembrane</keyword>
<protein>
    <recommendedName>
        <fullName evidence="4">Transmembrane protein</fullName>
    </recommendedName>
</protein>
<dbReference type="Proteomes" id="UP000823613">
    <property type="component" value="Unassembled WGS sequence"/>
</dbReference>
<feature type="transmembrane region" description="Helical" evidence="1">
    <location>
        <begin position="190"/>
        <end position="211"/>
    </location>
</feature>
<accession>A0A9D9DIT8</accession>
<proteinExistence type="predicted"/>
<keyword evidence="1" id="KW-1133">Transmembrane helix</keyword>
<feature type="transmembrane region" description="Helical" evidence="1">
    <location>
        <begin position="154"/>
        <end position="178"/>
    </location>
</feature>
<reference evidence="2" key="2">
    <citation type="journal article" date="2021" name="PeerJ">
        <title>Extensive microbial diversity within the chicken gut microbiome revealed by metagenomics and culture.</title>
        <authorList>
            <person name="Gilroy R."/>
            <person name="Ravi A."/>
            <person name="Getino M."/>
            <person name="Pursley I."/>
            <person name="Horton D.L."/>
            <person name="Alikhan N.F."/>
            <person name="Baker D."/>
            <person name="Gharbi K."/>
            <person name="Hall N."/>
            <person name="Watson M."/>
            <person name="Adriaenssens E.M."/>
            <person name="Foster-Nyarko E."/>
            <person name="Jarju S."/>
            <person name="Secka A."/>
            <person name="Antonio M."/>
            <person name="Oren A."/>
            <person name="Chaudhuri R.R."/>
            <person name="La Ragione R."/>
            <person name="Hildebrand F."/>
            <person name="Pallen M.J."/>
        </authorList>
    </citation>
    <scope>NUCLEOTIDE SEQUENCE</scope>
    <source>
        <strain evidence="2">11159</strain>
    </source>
</reference>
<feature type="transmembrane region" description="Helical" evidence="1">
    <location>
        <begin position="116"/>
        <end position="139"/>
    </location>
</feature>
<evidence type="ECO:0000313" key="3">
    <source>
        <dbReference type="Proteomes" id="UP000823613"/>
    </source>
</evidence>
<name>A0A9D9DIT8_9BACL</name>
<sequence>MFHFKNKETPLPRNRIDLIKDTVKYRFFELMLLSVYTFLFMVPSLIRLIFSSYLFGGSDVHTIYEIALINFVNVIFITFWGLGFAGLFYCLKRISFQEGEDINKDFFIGIKKNYKMFLLVFFIIGIFYAFLEVSVYMLGTFNLTTLAIGALQGILYALFFILLIPLFFVLIQSVLYIGTFRNFLLNGIKFLVWKILSNIGIFLLILFPFFIFEFVPSINGIEYFQYAILIFDGLFYFAFSFLCFILYSNSLFDLTINKNYPEMIRKGLAKEKDK</sequence>
<organism evidence="2 3">
    <name type="scientific">Candidatus Onthovivens merdipullorum</name>
    <dbReference type="NCBI Taxonomy" id="2840889"/>
    <lineage>
        <taxon>Bacteria</taxon>
        <taxon>Bacillati</taxon>
        <taxon>Bacillota</taxon>
        <taxon>Bacilli</taxon>
        <taxon>Bacillales</taxon>
        <taxon>Candidatus Onthovivens</taxon>
    </lineage>
</organism>
<evidence type="ECO:0000256" key="1">
    <source>
        <dbReference type="SAM" id="Phobius"/>
    </source>
</evidence>
<reference evidence="2" key="1">
    <citation type="submission" date="2020-10" db="EMBL/GenBank/DDBJ databases">
        <authorList>
            <person name="Gilroy R."/>
        </authorList>
    </citation>
    <scope>NUCLEOTIDE SEQUENCE</scope>
    <source>
        <strain evidence="2">11159</strain>
    </source>
</reference>
<feature type="transmembrane region" description="Helical" evidence="1">
    <location>
        <begin position="67"/>
        <end position="91"/>
    </location>
</feature>
<dbReference type="AlphaFoldDB" id="A0A9D9DIT8"/>
<evidence type="ECO:0000313" key="2">
    <source>
        <dbReference type="EMBL" id="MBO8427558.1"/>
    </source>
</evidence>
<comment type="caution">
    <text evidence="2">The sequence shown here is derived from an EMBL/GenBank/DDBJ whole genome shotgun (WGS) entry which is preliminary data.</text>
</comment>
<feature type="transmembrane region" description="Helical" evidence="1">
    <location>
        <begin position="223"/>
        <end position="247"/>
    </location>
</feature>
<gene>
    <name evidence="2" type="ORF">IAC58_03285</name>
</gene>
<dbReference type="EMBL" id="JADIMY010000068">
    <property type="protein sequence ID" value="MBO8427558.1"/>
    <property type="molecule type" value="Genomic_DNA"/>
</dbReference>
<keyword evidence="1" id="KW-0472">Membrane</keyword>
<feature type="transmembrane region" description="Helical" evidence="1">
    <location>
        <begin position="30"/>
        <end position="55"/>
    </location>
</feature>